<reference evidence="3 4" key="1">
    <citation type="submission" date="2018-06" db="EMBL/GenBank/DDBJ databases">
        <title>Genomic Encyclopedia of Type Strains, Phase IV (KMG-IV): sequencing the most valuable type-strain genomes for metagenomic binning, comparative biology and taxonomic classification.</title>
        <authorList>
            <person name="Goeker M."/>
        </authorList>
    </citation>
    <scope>NUCLEOTIDE SEQUENCE [LARGE SCALE GENOMIC DNA]</scope>
    <source>
        <strain evidence="3 4">DSM 45521</strain>
    </source>
</reference>
<dbReference type="GO" id="GO:0006281">
    <property type="term" value="P:DNA repair"/>
    <property type="evidence" value="ECO:0007669"/>
    <property type="project" value="InterPro"/>
</dbReference>
<protein>
    <submittedName>
        <fullName evidence="3">Alkylated DNA nucleotide flippase Atl1</fullName>
    </submittedName>
</protein>
<sequence length="76" mass="8252">MSYGDIGVLVGLGPRQVGRAMALIAAQGMPWWRVVYSDGTPARCHDGQAPLLLAQERTPMRGTRVDMSRARQTIVG</sequence>
<dbReference type="InterPro" id="IPR014048">
    <property type="entry name" value="MethylDNA_cys_MeTrfase_DNA-bd"/>
</dbReference>
<dbReference type="SUPFAM" id="SSF46767">
    <property type="entry name" value="Methylated DNA-protein cysteine methyltransferase, C-terminal domain"/>
    <property type="match status" value="1"/>
</dbReference>
<dbReference type="AlphaFoldDB" id="A0A318RD05"/>
<evidence type="ECO:0000259" key="2">
    <source>
        <dbReference type="Pfam" id="PF01035"/>
    </source>
</evidence>
<dbReference type="InterPro" id="IPR036388">
    <property type="entry name" value="WH-like_DNA-bd_sf"/>
</dbReference>
<gene>
    <name evidence="3" type="ORF">DFR67_12014</name>
</gene>
<accession>A0A318RD05</accession>
<dbReference type="InterPro" id="IPR036217">
    <property type="entry name" value="MethylDNA_cys_MeTrfase_DNAb"/>
</dbReference>
<dbReference type="OrthoDB" id="9132167at2"/>
<keyword evidence="1" id="KW-0227">DNA damage</keyword>
<evidence type="ECO:0000313" key="3">
    <source>
        <dbReference type="EMBL" id="PYE12735.1"/>
    </source>
</evidence>
<evidence type="ECO:0000256" key="1">
    <source>
        <dbReference type="ARBA" id="ARBA00022763"/>
    </source>
</evidence>
<comment type="caution">
    <text evidence="3">The sequence shown here is derived from an EMBL/GenBank/DDBJ whole genome shotgun (WGS) entry which is preliminary data.</text>
</comment>
<keyword evidence="4" id="KW-1185">Reference proteome</keyword>
<dbReference type="GO" id="GO:0003824">
    <property type="term" value="F:catalytic activity"/>
    <property type="evidence" value="ECO:0007669"/>
    <property type="project" value="InterPro"/>
</dbReference>
<feature type="domain" description="Methylated-DNA-[protein]-cysteine S-methyltransferase DNA binding" evidence="2">
    <location>
        <begin position="1"/>
        <end position="46"/>
    </location>
</feature>
<dbReference type="Proteomes" id="UP000247591">
    <property type="component" value="Unassembled WGS sequence"/>
</dbReference>
<organism evidence="3 4">
    <name type="scientific">Williamsia limnetica</name>
    <dbReference type="NCBI Taxonomy" id="882452"/>
    <lineage>
        <taxon>Bacteria</taxon>
        <taxon>Bacillati</taxon>
        <taxon>Actinomycetota</taxon>
        <taxon>Actinomycetes</taxon>
        <taxon>Mycobacteriales</taxon>
        <taxon>Nocardiaceae</taxon>
        <taxon>Williamsia</taxon>
    </lineage>
</organism>
<name>A0A318RD05_WILLI</name>
<dbReference type="EMBL" id="QJSP01000020">
    <property type="protein sequence ID" value="PYE12735.1"/>
    <property type="molecule type" value="Genomic_DNA"/>
</dbReference>
<dbReference type="Pfam" id="PF01035">
    <property type="entry name" value="DNA_binding_1"/>
    <property type="match status" value="1"/>
</dbReference>
<dbReference type="Gene3D" id="1.10.10.10">
    <property type="entry name" value="Winged helix-like DNA-binding domain superfamily/Winged helix DNA-binding domain"/>
    <property type="match status" value="1"/>
</dbReference>
<evidence type="ECO:0000313" key="4">
    <source>
        <dbReference type="Proteomes" id="UP000247591"/>
    </source>
</evidence>
<proteinExistence type="predicted"/>